<evidence type="ECO:0000259" key="1">
    <source>
        <dbReference type="Pfam" id="PF13924"/>
    </source>
</evidence>
<dbReference type="Pfam" id="PF13924">
    <property type="entry name" value="Lipocalin_5"/>
    <property type="match status" value="1"/>
</dbReference>
<protein>
    <recommendedName>
        <fullName evidence="1">Lipocalin-like domain-containing protein</fullName>
    </recommendedName>
</protein>
<sequence>MNTAVDACMAHAFAGCARVTVAARALEVKELSKLRDLLRRWDLGRVVTCMVLAGVVTGCQSPESMSLMEATDSMSELADARTLFGGTWKLVRVERYDQTGEPLPDFVHQEIGQAGALGYLMYDGERVAAVVQQDERAGSASDVLTPEEALAAVESYTAYFGSYSVDTADGYVVNQVLGSLNPRGAGG</sequence>
<dbReference type="InterPro" id="IPR024311">
    <property type="entry name" value="Lipocalin-like"/>
</dbReference>
<name>A0A382HR09_9ZZZZ</name>
<feature type="non-terminal residue" evidence="2">
    <location>
        <position position="187"/>
    </location>
</feature>
<proteinExistence type="predicted"/>
<organism evidence="2">
    <name type="scientific">marine metagenome</name>
    <dbReference type="NCBI Taxonomy" id="408172"/>
    <lineage>
        <taxon>unclassified sequences</taxon>
        <taxon>metagenomes</taxon>
        <taxon>ecological metagenomes</taxon>
    </lineage>
</organism>
<feature type="domain" description="Lipocalin-like" evidence="1">
    <location>
        <begin position="86"/>
        <end position="183"/>
    </location>
</feature>
<accession>A0A382HR09</accession>
<reference evidence="2" key="1">
    <citation type="submission" date="2018-05" db="EMBL/GenBank/DDBJ databases">
        <authorList>
            <person name="Lanie J.A."/>
            <person name="Ng W.-L."/>
            <person name="Kazmierczak K.M."/>
            <person name="Andrzejewski T.M."/>
            <person name="Davidsen T.M."/>
            <person name="Wayne K.J."/>
            <person name="Tettelin H."/>
            <person name="Glass J.I."/>
            <person name="Rusch D."/>
            <person name="Podicherti R."/>
            <person name="Tsui H.-C.T."/>
            <person name="Winkler M.E."/>
        </authorList>
    </citation>
    <scope>NUCLEOTIDE SEQUENCE</scope>
</reference>
<gene>
    <name evidence="2" type="ORF">METZ01_LOCUS242329</name>
</gene>
<evidence type="ECO:0000313" key="2">
    <source>
        <dbReference type="EMBL" id="SVB89475.1"/>
    </source>
</evidence>
<dbReference type="AlphaFoldDB" id="A0A382HR09"/>
<dbReference type="EMBL" id="UINC01062650">
    <property type="protein sequence ID" value="SVB89475.1"/>
    <property type="molecule type" value="Genomic_DNA"/>
</dbReference>